<evidence type="ECO:0000313" key="2">
    <source>
        <dbReference type="Proteomes" id="UP000664859"/>
    </source>
</evidence>
<dbReference type="PANTHER" id="PTHR16222:SF34">
    <property type="entry name" value="ADP-RIBOSYLGLYCOHYDROLASE"/>
    <property type="match status" value="1"/>
</dbReference>
<dbReference type="Pfam" id="PF03747">
    <property type="entry name" value="ADP_ribosyl_GH"/>
    <property type="match status" value="1"/>
</dbReference>
<dbReference type="Gene3D" id="1.10.4080.10">
    <property type="entry name" value="ADP-ribosylation/Crystallin J1"/>
    <property type="match status" value="1"/>
</dbReference>
<dbReference type="Proteomes" id="UP000664859">
    <property type="component" value="Unassembled WGS sequence"/>
</dbReference>
<dbReference type="SUPFAM" id="SSF101478">
    <property type="entry name" value="ADP-ribosylglycohydrolase"/>
    <property type="match status" value="2"/>
</dbReference>
<organism evidence="1 2">
    <name type="scientific">Tribonema minus</name>
    <dbReference type="NCBI Taxonomy" id="303371"/>
    <lineage>
        <taxon>Eukaryota</taxon>
        <taxon>Sar</taxon>
        <taxon>Stramenopiles</taxon>
        <taxon>Ochrophyta</taxon>
        <taxon>PX clade</taxon>
        <taxon>Xanthophyceae</taxon>
        <taxon>Tribonematales</taxon>
        <taxon>Tribonemataceae</taxon>
        <taxon>Tribonema</taxon>
    </lineage>
</organism>
<sequence length="405" mass="43383">MALTLAERVKACLGGMYIGDALAMPVHWYYDVRQLKRDFGRITQYEVPKPTFPGSIMNLSNTGGGGRGSDKGNVVGDVILHGKRKYWLKGGSYHYHHGMRKGQNTLDCWWRASSCAASLSRVITRRVFVMLRAMRSIAQSRHAMMLRTAADCLVARALMCSIAQSGGAFDEDAFRGAYVRLMTTPGAHDDAYAGTCHRMFFAKWARGVDPRECPDNDGHNVDAIDVLSAAAAAAAAGDAAPAAAAAAAAAREALSVQLARMIRVTRSSAVLPRFADNYARMLLAVLGGGDLRAAVQDAGAELGVDVPAMVRSNEDPMTACYITRAYPALLHYAYKYAEDPEAALLASTNAGGENVARGCLLGALLGAAHGLRAFPQRFVRDLDDADALYGEIDAFVAAVQQQCAL</sequence>
<dbReference type="AlphaFoldDB" id="A0A835ZGW4"/>
<protein>
    <submittedName>
        <fullName evidence="1">ADP-ribosylation/Crystallin J1</fullName>
    </submittedName>
</protein>
<dbReference type="InterPro" id="IPR036705">
    <property type="entry name" value="Ribosyl_crysJ1_sf"/>
</dbReference>
<reference evidence="1" key="1">
    <citation type="submission" date="2021-02" db="EMBL/GenBank/DDBJ databases">
        <title>First Annotated Genome of the Yellow-green Alga Tribonema minus.</title>
        <authorList>
            <person name="Mahan K.M."/>
        </authorList>
    </citation>
    <scope>NUCLEOTIDE SEQUENCE</scope>
    <source>
        <strain evidence="1">UTEX B ZZ1240</strain>
    </source>
</reference>
<dbReference type="EMBL" id="JAFCMP010000065">
    <property type="protein sequence ID" value="KAG5188718.1"/>
    <property type="molecule type" value="Genomic_DNA"/>
</dbReference>
<dbReference type="InterPro" id="IPR005502">
    <property type="entry name" value="Ribosyl_crysJ1"/>
</dbReference>
<keyword evidence="2" id="KW-1185">Reference proteome</keyword>
<proteinExistence type="predicted"/>
<comment type="caution">
    <text evidence="1">The sequence shown here is derived from an EMBL/GenBank/DDBJ whole genome shotgun (WGS) entry which is preliminary data.</text>
</comment>
<dbReference type="PANTHER" id="PTHR16222">
    <property type="entry name" value="ADP-RIBOSYLGLYCOHYDROLASE"/>
    <property type="match status" value="1"/>
</dbReference>
<gene>
    <name evidence="1" type="ORF">JKP88DRAFT_271676</name>
</gene>
<dbReference type="OrthoDB" id="524326at2759"/>
<accession>A0A835ZGW4</accession>
<dbReference type="InterPro" id="IPR050792">
    <property type="entry name" value="ADP-ribosylglycohydrolase"/>
</dbReference>
<name>A0A835ZGW4_9STRA</name>
<evidence type="ECO:0000313" key="1">
    <source>
        <dbReference type="EMBL" id="KAG5188718.1"/>
    </source>
</evidence>